<evidence type="ECO:0000256" key="1">
    <source>
        <dbReference type="SAM" id="MobiDB-lite"/>
    </source>
</evidence>
<name>A0A812MAC1_9DINO</name>
<comment type="caution">
    <text evidence="2">The sequence shown here is derived from an EMBL/GenBank/DDBJ whole genome shotgun (WGS) entry which is preliminary data.</text>
</comment>
<dbReference type="AlphaFoldDB" id="A0A812MAC1"/>
<protein>
    <submittedName>
        <fullName evidence="2">Uncharacterized protein</fullName>
    </submittedName>
</protein>
<dbReference type="Proteomes" id="UP000604046">
    <property type="component" value="Unassembled WGS sequence"/>
</dbReference>
<gene>
    <name evidence="2" type="ORF">SNAT2548_LOCUS13402</name>
</gene>
<reference evidence="2" key="1">
    <citation type="submission" date="2021-02" db="EMBL/GenBank/DDBJ databases">
        <authorList>
            <person name="Dougan E. K."/>
            <person name="Rhodes N."/>
            <person name="Thang M."/>
            <person name="Chan C."/>
        </authorList>
    </citation>
    <scope>NUCLEOTIDE SEQUENCE</scope>
</reference>
<dbReference type="EMBL" id="CAJNDS010001402">
    <property type="protein sequence ID" value="CAE7258105.1"/>
    <property type="molecule type" value="Genomic_DNA"/>
</dbReference>
<evidence type="ECO:0000313" key="3">
    <source>
        <dbReference type="Proteomes" id="UP000604046"/>
    </source>
</evidence>
<keyword evidence="3" id="KW-1185">Reference proteome</keyword>
<proteinExistence type="predicted"/>
<feature type="compositionally biased region" description="Low complexity" evidence="1">
    <location>
        <begin position="60"/>
        <end position="73"/>
    </location>
</feature>
<dbReference type="OrthoDB" id="411517at2759"/>
<sequence length="592" mass="67082">MTSAGLSKRPERNSKAFGEARPWRAGVQSDRWRGLSVGRISRLLVWGLVCCPQTDRTNFAARSPGPASSSSRGTVSRAEDLQGAIAELRAKAETMKAAGADMEQFILEHVRSFVIEQVNRGVDPNVLMAAVLEEDAVPDDAVTESLWELDDSAGVVPAKFVEMFFQPMWKWDWDELEAWRHLPSTCKAKTVHKLNLEPLPSMAERTRSIGIPVKGRAPQPEDPVNLNPKPSEEVMRRLKTELSTFFGAEVSLLPGGSSSRTTDLPSSDWDYYFEVPGVEVDEHQRDELLLYPSKAMNCTAKLSERGIAIQLQCGLSLLEIVPRHATYFDWDRVEFPRFLGCLNRSKNDEDLRLFLDDNPGARILIRELKAAFKEVEPKLPSFLLEHLVKRMAMTCVCHDPWRGFVTQLKLPEAFDVACHTLEEIATQSQRGRNPDPFSPLQDLWEDLETAEPRRKQSIQESWHKMAKLAGDPRWANRFLVHLEYLMTAGRHSCETFKTDPYILPVPHSAYSLFMEYTLGQKKYRSFLDVNDPVAPSQMAGMTAVDMNKYQFDPDQRKARPAVFHGGGTITDDRTYLERVALTMEFLERNAPV</sequence>
<feature type="region of interest" description="Disordered" evidence="1">
    <location>
        <begin position="57"/>
        <end position="76"/>
    </location>
</feature>
<organism evidence="2 3">
    <name type="scientific">Symbiodinium natans</name>
    <dbReference type="NCBI Taxonomy" id="878477"/>
    <lineage>
        <taxon>Eukaryota</taxon>
        <taxon>Sar</taxon>
        <taxon>Alveolata</taxon>
        <taxon>Dinophyceae</taxon>
        <taxon>Suessiales</taxon>
        <taxon>Symbiodiniaceae</taxon>
        <taxon>Symbiodinium</taxon>
    </lineage>
</organism>
<evidence type="ECO:0000313" key="2">
    <source>
        <dbReference type="EMBL" id="CAE7258105.1"/>
    </source>
</evidence>
<accession>A0A812MAC1</accession>